<dbReference type="RefSeq" id="WP_200269591.1">
    <property type="nucleotide sequence ID" value="NZ_JAENIJ010000010.1"/>
</dbReference>
<comment type="caution">
    <text evidence="3">The sequence shown here is derived from an EMBL/GenBank/DDBJ whole genome shotgun (WGS) entry which is preliminary data.</text>
</comment>
<evidence type="ECO:0000313" key="3">
    <source>
        <dbReference type="EMBL" id="MBK1882444.1"/>
    </source>
</evidence>
<feature type="region of interest" description="Disordered" evidence="2">
    <location>
        <begin position="797"/>
        <end position="825"/>
    </location>
</feature>
<keyword evidence="1" id="KW-0175">Coiled coil</keyword>
<dbReference type="InterPro" id="IPR040401">
    <property type="entry name" value="CCDC162"/>
</dbReference>
<dbReference type="Pfam" id="PF20245">
    <property type="entry name" value="DUF6600"/>
    <property type="match status" value="1"/>
</dbReference>
<feature type="compositionally biased region" description="Basic and acidic residues" evidence="2">
    <location>
        <begin position="506"/>
        <end position="526"/>
    </location>
</feature>
<feature type="compositionally biased region" description="Low complexity" evidence="2">
    <location>
        <begin position="564"/>
        <end position="577"/>
    </location>
</feature>
<name>A0A934SAQ4_9BACT</name>
<dbReference type="EMBL" id="JAENIJ010000010">
    <property type="protein sequence ID" value="MBK1882444.1"/>
    <property type="molecule type" value="Genomic_DNA"/>
</dbReference>
<feature type="region of interest" description="Disordered" evidence="2">
    <location>
        <begin position="402"/>
        <end position="438"/>
    </location>
</feature>
<proteinExistence type="predicted"/>
<dbReference type="PROSITE" id="PS51257">
    <property type="entry name" value="PROKAR_LIPOPROTEIN"/>
    <property type="match status" value="1"/>
</dbReference>
<protein>
    <submittedName>
        <fullName evidence="3">Uncharacterized protein</fullName>
    </submittedName>
</protein>
<feature type="region of interest" description="Disordered" evidence="2">
    <location>
        <begin position="450"/>
        <end position="614"/>
    </location>
</feature>
<evidence type="ECO:0000256" key="2">
    <source>
        <dbReference type="SAM" id="MobiDB-lite"/>
    </source>
</evidence>
<evidence type="ECO:0000313" key="4">
    <source>
        <dbReference type="Proteomes" id="UP000603141"/>
    </source>
</evidence>
<accession>A0A934SAQ4</accession>
<feature type="coiled-coil region" evidence="1">
    <location>
        <begin position="23"/>
        <end position="80"/>
    </location>
</feature>
<organism evidence="3 4">
    <name type="scientific">Luteolibacter pohnpeiensis</name>
    <dbReference type="NCBI Taxonomy" id="454153"/>
    <lineage>
        <taxon>Bacteria</taxon>
        <taxon>Pseudomonadati</taxon>
        <taxon>Verrucomicrobiota</taxon>
        <taxon>Verrucomicrobiia</taxon>
        <taxon>Verrucomicrobiales</taxon>
        <taxon>Verrucomicrobiaceae</taxon>
        <taxon>Luteolibacter</taxon>
    </lineage>
</organism>
<sequence length="825" mass="99014">MKNYLFASVTAASLLATVGCDRNSDTSRRISELEAKAEGAIQRQQQLEQELANQKLAAEREAIERERMQLEEDRIAMAQKQGEADAAAAAELDKREQALNDREGRLDNKEIDLTQKQVDLSDRELELAGRDPFPDNEYTTINTNIQQVPVADYNTFYEPLASYGSWFQTADYGYVYQPVAVRTSGWRPYTRGRWVCTDYGWNWVSDEPFGWACYHYGRWVLLRNHGWVWVPGSEWAPAWVTWRQSGSHIGWAPLPPETLAWSNRGWDSSVEVTFGISAGCFNFVLIQNFGGPIFRNCLPVSRNIYCMRESHNITHISFHNHRIINGGPRYDQLSRDIGHRLPFYRMRMDRDRQPGRDSLSMRPRFSGDQIAISAPTIDARWNDALRPSKVRGKLDNIEVERSRPLSSEITNRFRESRAQEQRQATEAVKQMGGKEAFQRQRIEQLEQNRKVAMERQASASPQRPDRNDPQVATRPQRPESGGGISDRGNPNAQPNRAVENSRQTSRGKEQQALREKQSQQAQRERTAQNQGAEQQRQQQEQRIQRLQTQQRQQQEQQRQREEAQQQQVEQQRQQQKQQRQREDAQQRQVEQQRQQQEQQRQREDAQQRQVEQQRQQQEQQRQREEAQQRQVEQQRQQQEQQRQREEAQQRQVEQQRQQQEQQRQREEARQRQVEQQRQQQEQQRQREEARQRQVEQQRQQQEQQRQREEAQQRQVEQQRQQQEQQRQREEARQRQVEQQRQQQEQQRQREEAQQRQVEQQRQQQEQQRQREEARQRQVEQQRQQQEQQRQREVQQQRQQQEQQRQREVQQQRQQQEPQRGRGRSR</sequence>
<dbReference type="AlphaFoldDB" id="A0A934SAQ4"/>
<keyword evidence="4" id="KW-1185">Reference proteome</keyword>
<gene>
    <name evidence="3" type="ORF">JIN85_08460</name>
</gene>
<feature type="compositionally biased region" description="Basic and acidic residues" evidence="2">
    <location>
        <begin position="411"/>
        <end position="420"/>
    </location>
</feature>
<dbReference type="InterPro" id="IPR046535">
    <property type="entry name" value="DUF6600"/>
</dbReference>
<feature type="compositionally biased region" description="Low complexity" evidence="2">
    <location>
        <begin position="533"/>
        <end position="556"/>
    </location>
</feature>
<dbReference type="PANTHER" id="PTHR33331">
    <property type="entry name" value="COILED-COIL DOMAIN-CONTAINING PROTEIN 162"/>
    <property type="match status" value="1"/>
</dbReference>
<dbReference type="Proteomes" id="UP000603141">
    <property type="component" value="Unassembled WGS sequence"/>
</dbReference>
<dbReference type="PANTHER" id="PTHR33331:SF13">
    <property type="entry name" value="COILED-COIL DOMAIN CONTAINING 162"/>
    <property type="match status" value="1"/>
</dbReference>
<reference evidence="3" key="1">
    <citation type="submission" date="2021-01" db="EMBL/GenBank/DDBJ databases">
        <title>Modified the classification status of verrucomicrobia.</title>
        <authorList>
            <person name="Feng X."/>
        </authorList>
    </citation>
    <scope>NUCLEOTIDE SEQUENCE</scope>
    <source>
        <strain evidence="3">KCTC 22041</strain>
    </source>
</reference>
<feature type="compositionally biased region" description="Polar residues" evidence="2">
    <location>
        <begin position="488"/>
        <end position="504"/>
    </location>
</feature>
<feature type="compositionally biased region" description="Low complexity" evidence="2">
    <location>
        <begin position="586"/>
        <end position="598"/>
    </location>
</feature>
<evidence type="ECO:0000256" key="1">
    <source>
        <dbReference type="SAM" id="Coils"/>
    </source>
</evidence>